<evidence type="ECO:0000313" key="1">
    <source>
        <dbReference type="EMBL" id="MDU0352746.1"/>
    </source>
</evidence>
<dbReference type="InterPro" id="IPR006905">
    <property type="entry name" value="Flavin_halogenase"/>
</dbReference>
<keyword evidence="2" id="KW-1185">Reference proteome</keyword>
<dbReference type="PANTHER" id="PTHR43747">
    <property type="entry name" value="FAD-BINDING PROTEIN"/>
    <property type="match status" value="1"/>
</dbReference>
<reference evidence="1 2" key="1">
    <citation type="submission" date="2023-10" db="EMBL/GenBank/DDBJ databases">
        <title>Glaciecola aquimarina strain GGW-M5 nov., isolated from a coastal seawater.</title>
        <authorList>
            <person name="Bayburt H."/>
            <person name="Kim J.M."/>
            <person name="Choi B.J."/>
            <person name="Jeon C.O."/>
        </authorList>
    </citation>
    <scope>NUCLEOTIDE SEQUENCE [LARGE SCALE GENOMIC DNA]</scope>
    <source>
        <strain evidence="1 2">KCTC 32108</strain>
    </source>
</reference>
<accession>A0ABU3SRY0</accession>
<comment type="caution">
    <text evidence="1">The sequence shown here is derived from an EMBL/GenBank/DDBJ whole genome shotgun (WGS) entry which is preliminary data.</text>
</comment>
<dbReference type="PANTHER" id="PTHR43747:SF4">
    <property type="entry name" value="FLAVIN-DEPENDENT TRYPTOPHAN HALOGENASE"/>
    <property type="match status" value="1"/>
</dbReference>
<dbReference type="EMBL" id="JAWDIO010000002">
    <property type="protein sequence ID" value="MDU0352746.1"/>
    <property type="molecule type" value="Genomic_DNA"/>
</dbReference>
<dbReference type="Gene3D" id="3.50.50.60">
    <property type="entry name" value="FAD/NAD(P)-binding domain"/>
    <property type="match status" value="1"/>
</dbReference>
<organism evidence="1 2">
    <name type="scientific">Paraglaciecola aquimarina</name>
    <dbReference type="NCBI Taxonomy" id="1235557"/>
    <lineage>
        <taxon>Bacteria</taxon>
        <taxon>Pseudomonadati</taxon>
        <taxon>Pseudomonadota</taxon>
        <taxon>Gammaproteobacteria</taxon>
        <taxon>Alteromonadales</taxon>
        <taxon>Alteromonadaceae</taxon>
        <taxon>Paraglaciecola</taxon>
    </lineage>
</organism>
<evidence type="ECO:0000313" key="2">
    <source>
        <dbReference type="Proteomes" id="UP001247805"/>
    </source>
</evidence>
<dbReference type="Proteomes" id="UP001247805">
    <property type="component" value="Unassembled WGS sequence"/>
</dbReference>
<name>A0ABU3SRY0_9ALTE</name>
<gene>
    <name evidence="1" type="ORF">RS130_01365</name>
</gene>
<proteinExistence type="predicted"/>
<protein>
    <submittedName>
        <fullName evidence="1">Tryptophan 7-halogenase</fullName>
    </submittedName>
</protein>
<sequence>MPLQHRTGNGIVYSSAYLSESEAEQSLLRDVEEQPTADLNKLRFVTGKRKKSWHRNCVAIGLAAGFLEPLESTSLYLVQIAIQKLLEHFPNQQINNIERDSFNRQIDNEYLRARDFIILHYKVNQRTDSDFWQDCQAMSVPDSVASQLDLFAESARIKVYRQGLFLPASWLAVCFGQGFIPKNYDARVDSVAVDVLDKHFDDYSQVIKQAVSAMPTHAKSIADTANSAQRRYATAAKSLYGINA</sequence>
<dbReference type="InterPro" id="IPR036188">
    <property type="entry name" value="FAD/NAD-bd_sf"/>
</dbReference>
<dbReference type="InterPro" id="IPR050816">
    <property type="entry name" value="Flavin-dep_Halogenase_NPB"/>
</dbReference>
<dbReference type="Pfam" id="PF04820">
    <property type="entry name" value="Trp_halogenase"/>
    <property type="match status" value="1"/>
</dbReference>